<gene>
    <name evidence="2" type="ORF">BCR39DRAFT_138480</name>
</gene>
<dbReference type="AlphaFoldDB" id="A0A1Y2BJI3"/>
<feature type="region of interest" description="Disordered" evidence="1">
    <location>
        <begin position="88"/>
        <end position="110"/>
    </location>
</feature>
<accession>A0A1Y2BJI3</accession>
<protein>
    <submittedName>
        <fullName evidence="2">Uncharacterized protein</fullName>
    </submittedName>
</protein>
<dbReference type="OrthoDB" id="5321006at2759"/>
<name>A0A1Y2BJI3_9TREE</name>
<dbReference type="Proteomes" id="UP000193986">
    <property type="component" value="Unassembled WGS sequence"/>
</dbReference>
<dbReference type="EMBL" id="MCFC01000002">
    <property type="protein sequence ID" value="ORY34939.1"/>
    <property type="molecule type" value="Genomic_DNA"/>
</dbReference>
<sequence length="226" mass="25457">MQQYQPSPYQQQQYAQQAQHHPPSYAQQSQQPHPGMQQQPQSQHPGMGMMMPADLANLAQQGYAAQQAQLAAMAQARGLAGMQAQMAGMQGGSTSHKKKKTQPRPNPAQQMIPRNTAHLAPPHSQDHYIKNAMTLEREPWADGLDEVDGREVAMGRFRLRQEVLAEIFGPERLKDIPNEERDPWEGLGMDGETLEAKANLEKENQELEASMEERLNGWRKQMEAVE</sequence>
<feature type="region of interest" description="Disordered" evidence="1">
    <location>
        <begin position="1"/>
        <end position="50"/>
    </location>
</feature>
<comment type="caution">
    <text evidence="2">The sequence shown here is derived from an EMBL/GenBank/DDBJ whole genome shotgun (WGS) entry which is preliminary data.</text>
</comment>
<evidence type="ECO:0000313" key="2">
    <source>
        <dbReference type="EMBL" id="ORY34939.1"/>
    </source>
</evidence>
<reference evidence="2 3" key="1">
    <citation type="submission" date="2016-07" db="EMBL/GenBank/DDBJ databases">
        <title>Pervasive Adenine N6-methylation of Active Genes in Fungi.</title>
        <authorList>
            <consortium name="DOE Joint Genome Institute"/>
            <person name="Mondo S.J."/>
            <person name="Dannebaum R.O."/>
            <person name="Kuo R.C."/>
            <person name="Labutti K."/>
            <person name="Haridas S."/>
            <person name="Kuo A."/>
            <person name="Salamov A."/>
            <person name="Ahrendt S.R."/>
            <person name="Lipzen A."/>
            <person name="Sullivan W."/>
            <person name="Andreopoulos W.B."/>
            <person name="Clum A."/>
            <person name="Lindquist E."/>
            <person name="Daum C."/>
            <person name="Ramamoorthy G.K."/>
            <person name="Gryganskyi A."/>
            <person name="Culley D."/>
            <person name="Magnuson J.K."/>
            <person name="James T.Y."/>
            <person name="O'Malley M.A."/>
            <person name="Stajich J.E."/>
            <person name="Spatafora J.W."/>
            <person name="Visel A."/>
            <person name="Grigoriev I.V."/>
        </authorList>
    </citation>
    <scope>NUCLEOTIDE SEQUENCE [LARGE SCALE GENOMIC DNA]</scope>
    <source>
        <strain evidence="2 3">68-887.2</strain>
    </source>
</reference>
<proteinExistence type="predicted"/>
<keyword evidence="3" id="KW-1185">Reference proteome</keyword>
<evidence type="ECO:0000313" key="3">
    <source>
        <dbReference type="Proteomes" id="UP000193986"/>
    </source>
</evidence>
<evidence type="ECO:0000256" key="1">
    <source>
        <dbReference type="SAM" id="MobiDB-lite"/>
    </source>
</evidence>
<organism evidence="2 3">
    <name type="scientific">Naematelia encephala</name>
    <dbReference type="NCBI Taxonomy" id="71784"/>
    <lineage>
        <taxon>Eukaryota</taxon>
        <taxon>Fungi</taxon>
        <taxon>Dikarya</taxon>
        <taxon>Basidiomycota</taxon>
        <taxon>Agaricomycotina</taxon>
        <taxon>Tremellomycetes</taxon>
        <taxon>Tremellales</taxon>
        <taxon>Naemateliaceae</taxon>
        <taxon>Naematelia</taxon>
    </lineage>
</organism>
<dbReference type="InParanoid" id="A0A1Y2BJI3"/>